<dbReference type="OrthoDB" id="1657402at2759"/>
<sequence length="131" mass="14888">MISADPEFSRFERQETLFWPIEGSVFAAVLNITSPSDVADTFVLPVNFTRGILIVNDQVMGRYNQALGPQLRLYVPKSALQVGTNIFIIIELDSLWLNETMIGGPLNEGATYPLAFDDRMHWHTQRKRPIH</sequence>
<dbReference type="SUPFAM" id="SSF49785">
    <property type="entry name" value="Galactose-binding domain-like"/>
    <property type="match status" value="1"/>
</dbReference>
<name>A0A183AEU5_9TREM</name>
<evidence type="ECO:0000256" key="1">
    <source>
        <dbReference type="ARBA" id="ARBA00022801"/>
    </source>
</evidence>
<evidence type="ECO:0000259" key="3">
    <source>
        <dbReference type="Pfam" id="PF21467"/>
    </source>
</evidence>
<dbReference type="EMBL" id="UZAN01042340">
    <property type="protein sequence ID" value="VDP75634.1"/>
    <property type="molecule type" value="Genomic_DNA"/>
</dbReference>
<evidence type="ECO:0000313" key="5">
    <source>
        <dbReference type="Proteomes" id="UP000272942"/>
    </source>
</evidence>
<organism evidence="6">
    <name type="scientific">Echinostoma caproni</name>
    <dbReference type="NCBI Taxonomy" id="27848"/>
    <lineage>
        <taxon>Eukaryota</taxon>
        <taxon>Metazoa</taxon>
        <taxon>Spiralia</taxon>
        <taxon>Lophotrochozoa</taxon>
        <taxon>Platyhelminthes</taxon>
        <taxon>Trematoda</taxon>
        <taxon>Digenea</taxon>
        <taxon>Plagiorchiida</taxon>
        <taxon>Echinostomata</taxon>
        <taxon>Echinostomatoidea</taxon>
        <taxon>Echinostomatidae</taxon>
        <taxon>Echinostoma</taxon>
    </lineage>
</organism>
<feature type="domain" description="Beta-galactosidase galactose-binding" evidence="3">
    <location>
        <begin position="31"/>
        <end position="85"/>
    </location>
</feature>
<dbReference type="Proteomes" id="UP000272942">
    <property type="component" value="Unassembled WGS sequence"/>
</dbReference>
<proteinExistence type="predicted"/>
<gene>
    <name evidence="4" type="ORF">ECPE_LOCUS5480</name>
</gene>
<protein>
    <recommendedName>
        <fullName evidence="3">Beta-galactosidase galactose-binding domain-containing protein</fullName>
    </recommendedName>
</protein>
<accession>A0A183AEU5</accession>
<dbReference type="WBParaSite" id="ECPE_0000549301-mRNA-1">
    <property type="protein sequence ID" value="ECPE_0000549301-mRNA-1"/>
    <property type="gene ID" value="ECPE_0000549301"/>
</dbReference>
<keyword evidence="5" id="KW-1185">Reference proteome</keyword>
<dbReference type="InterPro" id="IPR048913">
    <property type="entry name" value="BetaGal_gal-bd"/>
</dbReference>
<dbReference type="AlphaFoldDB" id="A0A183AEU5"/>
<keyword evidence="1" id="KW-0378">Hydrolase</keyword>
<evidence type="ECO:0000256" key="2">
    <source>
        <dbReference type="ARBA" id="ARBA00023295"/>
    </source>
</evidence>
<reference evidence="6" key="1">
    <citation type="submission" date="2016-06" db="UniProtKB">
        <authorList>
            <consortium name="WormBaseParasite"/>
        </authorList>
    </citation>
    <scope>IDENTIFICATION</scope>
</reference>
<dbReference type="Gene3D" id="2.60.120.260">
    <property type="entry name" value="Galactose-binding domain-like"/>
    <property type="match status" value="1"/>
</dbReference>
<dbReference type="GO" id="GO:0016798">
    <property type="term" value="F:hydrolase activity, acting on glycosyl bonds"/>
    <property type="evidence" value="ECO:0007669"/>
    <property type="project" value="UniProtKB-KW"/>
</dbReference>
<evidence type="ECO:0000313" key="4">
    <source>
        <dbReference type="EMBL" id="VDP75634.1"/>
    </source>
</evidence>
<reference evidence="4 5" key="2">
    <citation type="submission" date="2018-11" db="EMBL/GenBank/DDBJ databases">
        <authorList>
            <consortium name="Pathogen Informatics"/>
        </authorList>
    </citation>
    <scope>NUCLEOTIDE SEQUENCE [LARGE SCALE GENOMIC DNA]</scope>
    <source>
        <strain evidence="4 5">Egypt</strain>
    </source>
</reference>
<keyword evidence="2" id="KW-0326">Glycosidase</keyword>
<dbReference type="InterPro" id="IPR008979">
    <property type="entry name" value="Galactose-bd-like_sf"/>
</dbReference>
<evidence type="ECO:0000313" key="6">
    <source>
        <dbReference type="WBParaSite" id="ECPE_0000549301-mRNA-1"/>
    </source>
</evidence>
<dbReference type="Pfam" id="PF21467">
    <property type="entry name" value="BetaGal_gal-bd"/>
    <property type="match status" value="1"/>
</dbReference>